<keyword evidence="7" id="KW-0479">Metal-binding</keyword>
<evidence type="ECO:0000256" key="6">
    <source>
        <dbReference type="ARBA" id="ARBA00022692"/>
    </source>
</evidence>
<evidence type="ECO:0000256" key="4">
    <source>
        <dbReference type="ARBA" id="ARBA00018980"/>
    </source>
</evidence>
<protein>
    <recommendedName>
        <fullName evidence="4 15">Peroxisome assembly protein 12</fullName>
    </recommendedName>
    <alternativeName>
        <fullName evidence="14 15">Peroxin-12</fullName>
    </alternativeName>
</protein>
<keyword evidence="8" id="KW-0863">Zinc-finger</keyword>
<dbReference type="PANTHER" id="PTHR12888">
    <property type="entry name" value="PEROXISOME ASSEMBLY PROTEIN 12 PEROXIN-12"/>
    <property type="match status" value="1"/>
</dbReference>
<feature type="domain" description="U-box" evidence="16">
    <location>
        <begin position="265"/>
        <end position="323"/>
    </location>
</feature>
<dbReference type="InterPro" id="IPR003613">
    <property type="entry name" value="Ubox_domain"/>
</dbReference>
<evidence type="ECO:0000313" key="17">
    <source>
        <dbReference type="Proteomes" id="UP000695000"/>
    </source>
</evidence>
<evidence type="ECO:0000256" key="13">
    <source>
        <dbReference type="ARBA" id="ARBA00023140"/>
    </source>
</evidence>
<evidence type="ECO:0000256" key="7">
    <source>
        <dbReference type="ARBA" id="ARBA00022723"/>
    </source>
</evidence>
<evidence type="ECO:0000259" key="16">
    <source>
        <dbReference type="PROSITE" id="PS51698"/>
    </source>
</evidence>
<dbReference type="Pfam" id="PF13923">
    <property type="entry name" value="zf-C3HC4_2"/>
    <property type="match status" value="1"/>
</dbReference>
<dbReference type="InterPro" id="IPR013083">
    <property type="entry name" value="Znf_RING/FYVE/PHD"/>
</dbReference>
<evidence type="ECO:0000313" key="18">
    <source>
        <dbReference type="RefSeq" id="XP_017771368.1"/>
    </source>
</evidence>
<evidence type="ECO:0000256" key="11">
    <source>
        <dbReference type="ARBA" id="ARBA00022989"/>
    </source>
</evidence>
<keyword evidence="13 15" id="KW-0576">Peroxisome</keyword>
<proteinExistence type="inferred from homology"/>
<evidence type="ECO:0000256" key="3">
    <source>
        <dbReference type="ARBA" id="ARBA00008704"/>
    </source>
</evidence>
<evidence type="ECO:0000256" key="15">
    <source>
        <dbReference type="PIRNR" id="PIRNR038074"/>
    </source>
</evidence>
<dbReference type="InterPro" id="IPR006845">
    <property type="entry name" value="Pex_N"/>
</dbReference>
<dbReference type="RefSeq" id="XP_017771368.1">
    <property type="nucleotide sequence ID" value="XM_017915879.1"/>
</dbReference>
<name>A0ABM1M9W8_NICVS</name>
<keyword evidence="11" id="KW-1133">Transmembrane helix</keyword>
<dbReference type="Pfam" id="PF04757">
    <property type="entry name" value="Pex2_Pex12"/>
    <property type="match status" value="1"/>
</dbReference>
<dbReference type="PROSITE" id="PS51698">
    <property type="entry name" value="U_BOX"/>
    <property type="match status" value="1"/>
</dbReference>
<gene>
    <name evidence="18" type="primary">LOC108558849</name>
</gene>
<comment type="subcellular location">
    <subcellularLocation>
        <location evidence="1">Peroxisome membrane</location>
        <topology evidence="1">Multi-pass membrane protein</topology>
    </subcellularLocation>
</comment>
<dbReference type="PANTHER" id="PTHR12888:SF0">
    <property type="entry name" value="PEROXISOME ASSEMBLY PROTEIN 12"/>
    <property type="match status" value="1"/>
</dbReference>
<comment type="pathway">
    <text evidence="2">Protein modification; protein ubiquitination.</text>
</comment>
<reference evidence="18" key="1">
    <citation type="submission" date="2025-08" db="UniProtKB">
        <authorList>
            <consortium name="RefSeq"/>
        </authorList>
    </citation>
    <scope>IDENTIFICATION</scope>
    <source>
        <tissue evidence="18">Whole Larva</tissue>
    </source>
</reference>
<dbReference type="GeneID" id="108558849"/>
<keyword evidence="12 15" id="KW-0472">Membrane</keyword>
<evidence type="ECO:0000256" key="5">
    <source>
        <dbReference type="ARBA" id="ARBA00022448"/>
    </source>
</evidence>
<comment type="function">
    <text evidence="15">Component of a retrotranslocation channel required for peroxisome organization by mediating export of the PEX5 receptor from peroxisomes to the cytosol, thereby promoting PEX5 recycling.</text>
</comment>
<evidence type="ECO:0000256" key="2">
    <source>
        <dbReference type="ARBA" id="ARBA00004906"/>
    </source>
</evidence>
<evidence type="ECO:0000256" key="9">
    <source>
        <dbReference type="ARBA" id="ARBA00022833"/>
    </source>
</evidence>
<keyword evidence="5" id="KW-0813">Transport</keyword>
<dbReference type="InterPro" id="IPR017375">
    <property type="entry name" value="PEX12"/>
</dbReference>
<dbReference type="CDD" id="cd16451">
    <property type="entry name" value="mRING_PEX12"/>
    <property type="match status" value="1"/>
</dbReference>
<evidence type="ECO:0000256" key="12">
    <source>
        <dbReference type="ARBA" id="ARBA00023136"/>
    </source>
</evidence>
<sequence length="323" mass="37076">MAETAANYYLTSETNPSIFEIIAQKSLNVTLEPALRKVAEFLAASSPNRFGWLNKYYDETFMALNGLLQYHYLKNHSASFAEYFYGLKRIRLDDYEITKCEKIMSWSILVILPYLKSKLEEKLQDYRLGIAEQSIPNNNFKGKLIRTLILAHSGYEATWGSWVLINYLRYMSNIEESQLPALKLLQLKLIYSDVENDFHSFWSSLLKGQMSFSELSVGLAQNAVRSTLEISAFFVQFLQAWNKEKANFSITALPSIPPPELDSKAKNYKEKCPICLQTWKVPTVLPVSGYVFCFSCIINHLRENGTCPVTNYPAKAKDVIRLY</sequence>
<keyword evidence="17" id="KW-1185">Reference proteome</keyword>
<dbReference type="SMART" id="SM00184">
    <property type="entry name" value="RING"/>
    <property type="match status" value="1"/>
</dbReference>
<dbReference type="InterPro" id="IPR001841">
    <property type="entry name" value="Znf_RING"/>
</dbReference>
<comment type="similarity">
    <text evidence="3 15">Belongs to the pex2/pex10/pex12 family.</text>
</comment>
<evidence type="ECO:0000256" key="8">
    <source>
        <dbReference type="ARBA" id="ARBA00022771"/>
    </source>
</evidence>
<keyword evidence="6" id="KW-0812">Transmembrane</keyword>
<accession>A0ABM1M9W8</accession>
<dbReference type="SUPFAM" id="SSF57850">
    <property type="entry name" value="RING/U-box"/>
    <property type="match status" value="1"/>
</dbReference>
<organism evidence="17 18">
    <name type="scientific">Nicrophorus vespilloides</name>
    <name type="common">Boreal carrion beetle</name>
    <dbReference type="NCBI Taxonomy" id="110193"/>
    <lineage>
        <taxon>Eukaryota</taxon>
        <taxon>Metazoa</taxon>
        <taxon>Ecdysozoa</taxon>
        <taxon>Arthropoda</taxon>
        <taxon>Hexapoda</taxon>
        <taxon>Insecta</taxon>
        <taxon>Pterygota</taxon>
        <taxon>Neoptera</taxon>
        <taxon>Endopterygota</taxon>
        <taxon>Coleoptera</taxon>
        <taxon>Polyphaga</taxon>
        <taxon>Staphyliniformia</taxon>
        <taxon>Silphidae</taxon>
        <taxon>Nicrophorinae</taxon>
        <taxon>Nicrophorus</taxon>
    </lineage>
</organism>
<evidence type="ECO:0000256" key="14">
    <source>
        <dbReference type="ARBA" id="ARBA00029692"/>
    </source>
</evidence>
<evidence type="ECO:0000256" key="10">
    <source>
        <dbReference type="ARBA" id="ARBA00022927"/>
    </source>
</evidence>
<dbReference type="Gene3D" id="3.30.40.10">
    <property type="entry name" value="Zinc/RING finger domain, C3HC4 (zinc finger)"/>
    <property type="match status" value="1"/>
</dbReference>
<dbReference type="PIRSF" id="PIRSF038074">
    <property type="entry name" value="Peroxisome_assembly_p12"/>
    <property type="match status" value="1"/>
</dbReference>
<evidence type="ECO:0000256" key="1">
    <source>
        <dbReference type="ARBA" id="ARBA00004585"/>
    </source>
</evidence>
<dbReference type="Proteomes" id="UP000695000">
    <property type="component" value="Unplaced"/>
</dbReference>
<keyword evidence="10" id="KW-0653">Protein transport</keyword>
<keyword evidence="9" id="KW-0862">Zinc</keyword>